<dbReference type="SUPFAM" id="SSF54292">
    <property type="entry name" value="2Fe-2S ferredoxin-like"/>
    <property type="match status" value="1"/>
</dbReference>
<comment type="cofactor">
    <cofactor evidence="1">
        <name>FAD</name>
        <dbReference type="ChEBI" id="CHEBI:57692"/>
    </cofactor>
</comment>
<dbReference type="InterPro" id="IPR017927">
    <property type="entry name" value="FAD-bd_FR_type"/>
</dbReference>
<dbReference type="SUPFAM" id="SSF52343">
    <property type="entry name" value="Ferredoxin reductase-like, C-terminal NADP-linked domain"/>
    <property type="match status" value="1"/>
</dbReference>
<dbReference type="SUPFAM" id="SSF63380">
    <property type="entry name" value="Riboflavin synthase domain-like"/>
    <property type="match status" value="1"/>
</dbReference>
<feature type="domain" description="2Fe-2S ferredoxin-type" evidence="4">
    <location>
        <begin position="3"/>
        <end position="93"/>
    </location>
</feature>
<evidence type="ECO:0000313" key="7">
    <source>
        <dbReference type="Proteomes" id="UP000003121"/>
    </source>
</evidence>
<evidence type="ECO:0000256" key="2">
    <source>
        <dbReference type="ARBA" id="ARBA00022714"/>
    </source>
</evidence>
<protein>
    <submittedName>
        <fullName evidence="6">CDP-6-deoxy-l-threo-d-glycero-4-hexulose-3-dehy drase reductase</fullName>
        <ecNumber evidence="6">1.17.1.-</ecNumber>
    </submittedName>
</protein>
<dbReference type="PRINTS" id="PR00410">
    <property type="entry name" value="PHEHYDRXLASE"/>
</dbReference>
<dbReference type="PANTHER" id="PTHR47354">
    <property type="entry name" value="NADH OXIDOREDUCTASE HCR"/>
    <property type="match status" value="1"/>
</dbReference>
<proteinExistence type="predicted"/>
<dbReference type="EC" id="1.17.1.-" evidence="6"/>
<keyword evidence="6" id="KW-0560">Oxidoreductase</keyword>
<dbReference type="InterPro" id="IPR006058">
    <property type="entry name" value="2Fe2S_fd_BS"/>
</dbReference>
<dbReference type="InterPro" id="IPR039261">
    <property type="entry name" value="FNR_nucleotide-bd"/>
</dbReference>
<sequence>MAHKVLIESTGDEFLVNEGANIIDAALDNKIVLPYSCRTGSCGTCKGRVVSGNYKLADSAEDLITDEEAVEGYALLCSVIPLSDMVIHPTDVKKAGDIEIKKVPVRVSELTKLSDDVMKVKLQTPATEPFKFLPGQYIDLLLKNNVRRSYSLASKSSENSQIELHIKHMPGGLFTDHVFGAGATEMKVREILRIEGPLGTFYLRKDSDAPIIFLATGTGFAPIKAILEDMVESGIKRSSTLYWGGRNKKDIYMMDFCKNFEAQHNWFKFVPVLSNPDASEAWDGRVGYVQEVALQDYPSLEGFEVYACGSPTAMESAKNAFELVGNLHPSKFYADLFISQADINN</sequence>
<evidence type="ECO:0000313" key="6">
    <source>
        <dbReference type="EMBL" id="AFN35709.1"/>
    </source>
</evidence>
<dbReference type="InterPro" id="IPR001433">
    <property type="entry name" value="OxRdtase_FAD/NAD-bd"/>
</dbReference>
<dbReference type="Pfam" id="PF00970">
    <property type="entry name" value="FAD_binding_6"/>
    <property type="match status" value="1"/>
</dbReference>
<dbReference type="InterPro" id="IPR050415">
    <property type="entry name" value="MRET"/>
</dbReference>
<evidence type="ECO:0000259" key="5">
    <source>
        <dbReference type="PROSITE" id="PS51384"/>
    </source>
</evidence>
<dbReference type="CDD" id="cd06189">
    <property type="entry name" value="flavin_oxioreductase"/>
    <property type="match status" value="1"/>
</dbReference>
<dbReference type="Proteomes" id="UP000003121">
    <property type="component" value="Chromosome"/>
</dbReference>
<dbReference type="Gene3D" id="3.40.50.80">
    <property type="entry name" value="Nucleotide-binding domain of ferredoxin-NADP reductase (FNR) module"/>
    <property type="match status" value="1"/>
</dbReference>
<comment type="cofactor">
    <cofactor evidence="3">
        <name>[2Fe-2S] cluster</name>
        <dbReference type="ChEBI" id="CHEBI:190135"/>
    </cofactor>
</comment>
<keyword evidence="2" id="KW-0408">Iron</keyword>
<evidence type="ECO:0000256" key="1">
    <source>
        <dbReference type="ARBA" id="ARBA00001974"/>
    </source>
</evidence>
<dbReference type="PANTHER" id="PTHR47354:SF5">
    <property type="entry name" value="PROTEIN RFBI"/>
    <property type="match status" value="1"/>
</dbReference>
<organism evidence="6 7">
    <name type="scientific">Taylorella equigenitalis ATCC 35865</name>
    <dbReference type="NCBI Taxonomy" id="743973"/>
    <lineage>
        <taxon>Bacteria</taxon>
        <taxon>Pseudomonadati</taxon>
        <taxon>Pseudomonadota</taxon>
        <taxon>Betaproteobacteria</taxon>
        <taxon>Burkholderiales</taxon>
        <taxon>Alcaligenaceae</taxon>
        <taxon>Taylorella</taxon>
    </lineage>
</organism>
<evidence type="ECO:0000259" key="4">
    <source>
        <dbReference type="PROSITE" id="PS51085"/>
    </source>
</evidence>
<dbReference type="Gene3D" id="3.10.20.30">
    <property type="match status" value="1"/>
</dbReference>
<dbReference type="InterPro" id="IPR001709">
    <property type="entry name" value="Flavoprot_Pyr_Nucl_cyt_Rdtase"/>
</dbReference>
<evidence type="ECO:0000256" key="3">
    <source>
        <dbReference type="ARBA" id="ARBA00034078"/>
    </source>
</evidence>
<keyword evidence="2" id="KW-0411">Iron-sulfur</keyword>
<accession>A0ABM5N9S6</accession>
<name>A0ABM5N9S6_9BURK</name>
<keyword evidence="2" id="KW-0001">2Fe-2S</keyword>
<dbReference type="InterPro" id="IPR012675">
    <property type="entry name" value="Beta-grasp_dom_sf"/>
</dbReference>
<dbReference type="EMBL" id="CP003264">
    <property type="protein sequence ID" value="AFN35709.1"/>
    <property type="molecule type" value="Genomic_DNA"/>
</dbReference>
<keyword evidence="2" id="KW-0479">Metal-binding</keyword>
<dbReference type="PROSITE" id="PS00197">
    <property type="entry name" value="2FE2S_FER_1"/>
    <property type="match status" value="1"/>
</dbReference>
<dbReference type="CDD" id="cd00207">
    <property type="entry name" value="fer2"/>
    <property type="match status" value="1"/>
</dbReference>
<dbReference type="PRINTS" id="PR00371">
    <property type="entry name" value="FPNCR"/>
</dbReference>
<dbReference type="InterPro" id="IPR001041">
    <property type="entry name" value="2Fe-2S_ferredoxin-type"/>
</dbReference>
<dbReference type="Pfam" id="PF00175">
    <property type="entry name" value="NAD_binding_1"/>
    <property type="match status" value="1"/>
</dbReference>
<dbReference type="InterPro" id="IPR017938">
    <property type="entry name" value="Riboflavin_synthase-like_b-brl"/>
</dbReference>
<dbReference type="GO" id="GO:0016491">
    <property type="term" value="F:oxidoreductase activity"/>
    <property type="evidence" value="ECO:0007669"/>
    <property type="project" value="UniProtKB-KW"/>
</dbReference>
<gene>
    <name evidence="6" type="primary">ascD</name>
    <name evidence="6" type="ORF">KUI_0627</name>
</gene>
<feature type="domain" description="FAD-binding FR-type" evidence="5">
    <location>
        <begin position="100"/>
        <end position="204"/>
    </location>
</feature>
<dbReference type="PROSITE" id="PS51085">
    <property type="entry name" value="2FE2S_FER_2"/>
    <property type="match status" value="1"/>
</dbReference>
<dbReference type="InterPro" id="IPR008333">
    <property type="entry name" value="Cbr1-like_FAD-bd_dom"/>
</dbReference>
<keyword evidence="7" id="KW-1185">Reference proteome</keyword>
<dbReference type="Gene3D" id="2.40.30.10">
    <property type="entry name" value="Translation factors"/>
    <property type="match status" value="1"/>
</dbReference>
<dbReference type="Pfam" id="PF00111">
    <property type="entry name" value="Fer2"/>
    <property type="match status" value="1"/>
</dbReference>
<dbReference type="RefSeq" id="WP_014840283.1">
    <property type="nucleotide sequence ID" value="NC_018108.1"/>
</dbReference>
<dbReference type="InterPro" id="IPR036010">
    <property type="entry name" value="2Fe-2S_ferredoxin-like_sf"/>
</dbReference>
<reference evidence="6 7" key="1">
    <citation type="journal article" date="2012" name="Vet. Microbiol.">
        <title>Comparative genomic analyses of the Taylorellae.</title>
        <authorList>
            <person name="Hauser H."/>
            <person name="Richter D.C."/>
            <person name="van Tonder A."/>
            <person name="Clark L."/>
            <person name="Preston A."/>
        </authorList>
    </citation>
    <scope>NUCLEOTIDE SEQUENCE [LARGE SCALE GENOMIC DNA]</scope>
    <source>
        <strain evidence="6 7">ATCC 35865</strain>
    </source>
</reference>
<dbReference type="PROSITE" id="PS51384">
    <property type="entry name" value="FAD_FR"/>
    <property type="match status" value="1"/>
</dbReference>